<dbReference type="AlphaFoldDB" id="A0A0E9SJB2"/>
<reference evidence="1" key="1">
    <citation type="submission" date="2014-11" db="EMBL/GenBank/DDBJ databases">
        <authorList>
            <person name="Amaro Gonzalez C."/>
        </authorList>
    </citation>
    <scope>NUCLEOTIDE SEQUENCE</scope>
</reference>
<name>A0A0E9SJB2_ANGAN</name>
<organism evidence="1">
    <name type="scientific">Anguilla anguilla</name>
    <name type="common">European freshwater eel</name>
    <name type="synonym">Muraena anguilla</name>
    <dbReference type="NCBI Taxonomy" id="7936"/>
    <lineage>
        <taxon>Eukaryota</taxon>
        <taxon>Metazoa</taxon>
        <taxon>Chordata</taxon>
        <taxon>Craniata</taxon>
        <taxon>Vertebrata</taxon>
        <taxon>Euteleostomi</taxon>
        <taxon>Actinopterygii</taxon>
        <taxon>Neopterygii</taxon>
        <taxon>Teleostei</taxon>
        <taxon>Anguilliformes</taxon>
        <taxon>Anguillidae</taxon>
        <taxon>Anguilla</taxon>
    </lineage>
</organism>
<evidence type="ECO:0000313" key="1">
    <source>
        <dbReference type="EMBL" id="JAH41312.1"/>
    </source>
</evidence>
<accession>A0A0E9SJB2</accession>
<sequence>MYCSSTKNLSAIFHVKLNIFM</sequence>
<dbReference type="EMBL" id="GBXM01067265">
    <property type="protein sequence ID" value="JAH41312.1"/>
    <property type="molecule type" value="Transcribed_RNA"/>
</dbReference>
<reference evidence="1" key="2">
    <citation type="journal article" date="2015" name="Fish Shellfish Immunol.">
        <title>Early steps in the European eel (Anguilla anguilla)-Vibrio vulnificus interaction in the gills: Role of the RtxA13 toxin.</title>
        <authorList>
            <person name="Callol A."/>
            <person name="Pajuelo D."/>
            <person name="Ebbesson L."/>
            <person name="Teles M."/>
            <person name="MacKenzie S."/>
            <person name="Amaro C."/>
        </authorList>
    </citation>
    <scope>NUCLEOTIDE SEQUENCE</scope>
</reference>
<protein>
    <submittedName>
        <fullName evidence="1">Uncharacterized protein</fullName>
    </submittedName>
</protein>
<proteinExistence type="predicted"/>